<gene>
    <name evidence="2" type="ORF">LZC95_33685</name>
</gene>
<dbReference type="Pfam" id="PF00583">
    <property type="entry name" value="Acetyltransf_1"/>
    <property type="match status" value="1"/>
</dbReference>
<dbReference type="PROSITE" id="PS51186">
    <property type="entry name" value="GNAT"/>
    <property type="match status" value="1"/>
</dbReference>
<keyword evidence="2" id="KW-0012">Acyltransferase</keyword>
<sequence length="195" mass="22251">MKLEIRPVTPDLWPALEDLFGKSGASNGCWCMYWRIGSLYRQRPREENKKALRQIVKRGPPPGLLAFDGETAVGWCQITSRDDLPWLDRGQFARVDEMPVWAISCFYIRRGYRKRGVTGLLIEAALEAAKAAGAPAVEAYPWDASKSTQSDPFTGFMSTFERFGFREVARRKPARPVMRYDFRLRGRKPSNISDV</sequence>
<dbReference type="EMBL" id="CP089982">
    <property type="protein sequence ID" value="WXA91396.1"/>
    <property type="molecule type" value="Genomic_DNA"/>
</dbReference>
<reference evidence="2 3" key="1">
    <citation type="submission" date="2021-12" db="EMBL/GenBank/DDBJ databases">
        <title>Discovery of the Pendulisporaceae a myxobacterial family with distinct sporulation behavior and unique specialized metabolism.</title>
        <authorList>
            <person name="Garcia R."/>
            <person name="Popoff A."/>
            <person name="Bader C.D."/>
            <person name="Loehr J."/>
            <person name="Walesch S."/>
            <person name="Walt C."/>
            <person name="Boldt J."/>
            <person name="Bunk B."/>
            <person name="Haeckl F.J.F.P.J."/>
            <person name="Gunesch A.P."/>
            <person name="Birkelbach J."/>
            <person name="Nuebel U."/>
            <person name="Pietschmann T."/>
            <person name="Bach T."/>
            <person name="Mueller R."/>
        </authorList>
    </citation>
    <scope>NUCLEOTIDE SEQUENCE [LARGE SCALE GENOMIC DNA]</scope>
    <source>
        <strain evidence="2 3">MSr12523</strain>
    </source>
</reference>
<dbReference type="RefSeq" id="WP_394842016.1">
    <property type="nucleotide sequence ID" value="NZ_CP089982.1"/>
</dbReference>
<organism evidence="2 3">
    <name type="scientific">Pendulispora brunnea</name>
    <dbReference type="NCBI Taxonomy" id="2905690"/>
    <lineage>
        <taxon>Bacteria</taxon>
        <taxon>Pseudomonadati</taxon>
        <taxon>Myxococcota</taxon>
        <taxon>Myxococcia</taxon>
        <taxon>Myxococcales</taxon>
        <taxon>Sorangiineae</taxon>
        <taxon>Pendulisporaceae</taxon>
        <taxon>Pendulispora</taxon>
    </lineage>
</organism>
<dbReference type="InterPro" id="IPR000182">
    <property type="entry name" value="GNAT_dom"/>
</dbReference>
<evidence type="ECO:0000259" key="1">
    <source>
        <dbReference type="PROSITE" id="PS51186"/>
    </source>
</evidence>
<dbReference type="Proteomes" id="UP001379533">
    <property type="component" value="Chromosome"/>
</dbReference>
<dbReference type="GO" id="GO:0016746">
    <property type="term" value="F:acyltransferase activity"/>
    <property type="evidence" value="ECO:0007669"/>
    <property type="project" value="UniProtKB-KW"/>
</dbReference>
<name>A0ABZ2JY54_9BACT</name>
<dbReference type="SUPFAM" id="SSF55729">
    <property type="entry name" value="Acyl-CoA N-acyltransferases (Nat)"/>
    <property type="match status" value="1"/>
</dbReference>
<keyword evidence="2" id="KW-0808">Transferase</keyword>
<dbReference type="EC" id="2.3.1.-" evidence="2"/>
<keyword evidence="3" id="KW-1185">Reference proteome</keyword>
<evidence type="ECO:0000313" key="2">
    <source>
        <dbReference type="EMBL" id="WXA91396.1"/>
    </source>
</evidence>
<dbReference type="InterPro" id="IPR016181">
    <property type="entry name" value="Acyl_CoA_acyltransferase"/>
</dbReference>
<accession>A0ABZ2JY54</accession>
<proteinExistence type="predicted"/>
<protein>
    <submittedName>
        <fullName evidence="2">GNAT family N-acetyltransferase</fullName>
        <ecNumber evidence="2">2.3.1.-</ecNumber>
    </submittedName>
</protein>
<dbReference type="Gene3D" id="3.40.630.30">
    <property type="match status" value="1"/>
</dbReference>
<feature type="domain" description="N-acetyltransferase" evidence="1">
    <location>
        <begin position="3"/>
        <end position="183"/>
    </location>
</feature>
<evidence type="ECO:0000313" key="3">
    <source>
        <dbReference type="Proteomes" id="UP001379533"/>
    </source>
</evidence>